<organism evidence="1 2">
    <name type="scientific">Kibdelosporangium lantanae</name>
    <dbReference type="NCBI Taxonomy" id="1497396"/>
    <lineage>
        <taxon>Bacteria</taxon>
        <taxon>Bacillati</taxon>
        <taxon>Actinomycetota</taxon>
        <taxon>Actinomycetes</taxon>
        <taxon>Pseudonocardiales</taxon>
        <taxon>Pseudonocardiaceae</taxon>
        <taxon>Kibdelosporangium</taxon>
    </lineage>
</organism>
<protein>
    <submittedName>
        <fullName evidence="1">Uncharacterized protein</fullName>
    </submittedName>
</protein>
<evidence type="ECO:0000313" key="1">
    <source>
        <dbReference type="EMBL" id="MFD1049022.1"/>
    </source>
</evidence>
<name>A0ABW3MEJ5_9PSEU</name>
<proteinExistence type="predicted"/>
<reference evidence="2" key="1">
    <citation type="journal article" date="2019" name="Int. J. Syst. Evol. Microbiol.">
        <title>The Global Catalogue of Microorganisms (GCM) 10K type strain sequencing project: providing services to taxonomists for standard genome sequencing and annotation.</title>
        <authorList>
            <consortium name="The Broad Institute Genomics Platform"/>
            <consortium name="The Broad Institute Genome Sequencing Center for Infectious Disease"/>
            <person name="Wu L."/>
            <person name="Ma J."/>
        </authorList>
    </citation>
    <scope>NUCLEOTIDE SEQUENCE [LARGE SCALE GENOMIC DNA]</scope>
    <source>
        <strain evidence="2">JCM 31486</strain>
    </source>
</reference>
<keyword evidence="2" id="KW-1185">Reference proteome</keyword>
<accession>A0ABW3MEJ5</accession>
<sequence length="43" mass="4601">MANFNQQAASVSNKYIHIEKSVVHGNVNTGDNVQQGDVTEKGA</sequence>
<gene>
    <name evidence="1" type="ORF">ACFQ1S_27540</name>
</gene>
<dbReference type="Proteomes" id="UP001597045">
    <property type="component" value="Unassembled WGS sequence"/>
</dbReference>
<comment type="caution">
    <text evidence="1">The sequence shown here is derived from an EMBL/GenBank/DDBJ whole genome shotgun (WGS) entry which is preliminary data.</text>
</comment>
<dbReference type="EMBL" id="JBHTIS010001928">
    <property type="protein sequence ID" value="MFD1049022.1"/>
    <property type="molecule type" value="Genomic_DNA"/>
</dbReference>
<evidence type="ECO:0000313" key="2">
    <source>
        <dbReference type="Proteomes" id="UP001597045"/>
    </source>
</evidence>